<protein>
    <submittedName>
        <fullName evidence="1">Uncharacterized protein</fullName>
    </submittedName>
</protein>
<name>A0A4Y2PFS4_ARAVE</name>
<dbReference type="Proteomes" id="UP000499080">
    <property type="component" value="Unassembled WGS sequence"/>
</dbReference>
<evidence type="ECO:0000313" key="2">
    <source>
        <dbReference type="Proteomes" id="UP000499080"/>
    </source>
</evidence>
<keyword evidence="2" id="KW-1185">Reference proteome</keyword>
<organism evidence="1 2">
    <name type="scientific">Araneus ventricosus</name>
    <name type="common">Orbweaver spider</name>
    <name type="synonym">Epeira ventricosa</name>
    <dbReference type="NCBI Taxonomy" id="182803"/>
    <lineage>
        <taxon>Eukaryota</taxon>
        <taxon>Metazoa</taxon>
        <taxon>Ecdysozoa</taxon>
        <taxon>Arthropoda</taxon>
        <taxon>Chelicerata</taxon>
        <taxon>Arachnida</taxon>
        <taxon>Araneae</taxon>
        <taxon>Araneomorphae</taxon>
        <taxon>Entelegynae</taxon>
        <taxon>Araneoidea</taxon>
        <taxon>Araneidae</taxon>
        <taxon>Araneus</taxon>
    </lineage>
</organism>
<reference evidence="1 2" key="1">
    <citation type="journal article" date="2019" name="Sci. Rep.">
        <title>Orb-weaving spider Araneus ventricosus genome elucidates the spidroin gene catalogue.</title>
        <authorList>
            <person name="Kono N."/>
            <person name="Nakamura H."/>
            <person name="Ohtoshi R."/>
            <person name="Moran D.A.P."/>
            <person name="Shinohara A."/>
            <person name="Yoshida Y."/>
            <person name="Fujiwara M."/>
            <person name="Mori M."/>
            <person name="Tomita M."/>
            <person name="Arakawa K."/>
        </authorList>
    </citation>
    <scope>NUCLEOTIDE SEQUENCE [LARGE SCALE GENOMIC DNA]</scope>
</reference>
<proteinExistence type="predicted"/>
<dbReference type="AlphaFoldDB" id="A0A4Y2PFS4"/>
<dbReference type="EMBL" id="BGPR01011050">
    <property type="protein sequence ID" value="GBN49350.1"/>
    <property type="molecule type" value="Genomic_DNA"/>
</dbReference>
<comment type="caution">
    <text evidence="1">The sequence shown here is derived from an EMBL/GenBank/DDBJ whole genome shotgun (WGS) entry which is preliminary data.</text>
</comment>
<sequence>MGRRSTPEHSAPSYVHPTGTVAVMTSATGVAWDGVRLEHSAPTPCPFNWHIAVRHQEQGHGDGVLAPEHSALSYVHPTGTVAVMASGTVEQGTAFFLEHSAPSYVHPTATVAVMASGMRSMGRRSAQNTVRRPMSIQLAQLSVMASEQGHGTAFYLEHSAPSHVHPTGHSCCNGIREQEHGTAFCLEHAYRPTSIQLAQLPYIRNCIRGRVLSRTQCTVPCPSNCYSCCNGIREQSTGRRSCPEHSAPS</sequence>
<gene>
    <name evidence="1" type="ORF">AVEN_211523_1</name>
</gene>
<evidence type="ECO:0000313" key="1">
    <source>
        <dbReference type="EMBL" id="GBN49350.1"/>
    </source>
</evidence>
<accession>A0A4Y2PFS4</accession>